<dbReference type="AlphaFoldDB" id="A0A1S7LG23"/>
<dbReference type="PANTHER" id="PTHR35586:SF1">
    <property type="entry name" value="SLL1691 PROTEIN"/>
    <property type="match status" value="1"/>
</dbReference>
<sequence length="87" mass="9956">MLAETVQEWTKEWQAQGMQRGLEQGLEQGLQKGRQEEAASMLIRLLKRRYGSLPNWVESKVSNADVDEIEGWVDKIFDAASLDSVFE</sequence>
<dbReference type="EMBL" id="LO017727">
    <property type="protein sequence ID" value="CRH04756.1"/>
    <property type="molecule type" value="Genomic_DNA"/>
</dbReference>
<feature type="domain" description="DUF4351" evidence="1">
    <location>
        <begin position="31"/>
        <end position="83"/>
    </location>
</feature>
<accession>A0A1S7LG23</accession>
<name>A0A1S7LG23_MAGMO</name>
<dbReference type="PANTHER" id="PTHR35586">
    <property type="entry name" value="SLL1691 PROTEIN"/>
    <property type="match status" value="1"/>
</dbReference>
<organism evidence="2">
    <name type="scientific">Magnetococcus massalia (strain MO-1)</name>
    <dbReference type="NCBI Taxonomy" id="451514"/>
    <lineage>
        <taxon>Bacteria</taxon>
        <taxon>Pseudomonadati</taxon>
        <taxon>Pseudomonadota</taxon>
        <taxon>Magnetococcia</taxon>
        <taxon>Magnetococcales</taxon>
        <taxon>Magnetococcaceae</taxon>
        <taxon>Magnetococcus</taxon>
    </lineage>
</organism>
<proteinExistence type="predicted"/>
<protein>
    <submittedName>
        <fullName evidence="2">Transposase</fullName>
    </submittedName>
</protein>
<evidence type="ECO:0000313" key="2">
    <source>
        <dbReference type="EMBL" id="CRH04756.1"/>
    </source>
</evidence>
<evidence type="ECO:0000259" key="1">
    <source>
        <dbReference type="Pfam" id="PF14261"/>
    </source>
</evidence>
<gene>
    <name evidence="2" type="ORF">MAGMO_0552</name>
</gene>
<dbReference type="InterPro" id="IPR025587">
    <property type="entry name" value="DUF4351"/>
</dbReference>
<reference evidence="2" key="1">
    <citation type="submission" date="2015-04" db="EMBL/GenBank/DDBJ databases">
        <authorList>
            <person name="Syromyatnikov M.Y."/>
            <person name="Popov V.N."/>
        </authorList>
    </citation>
    <scope>NUCLEOTIDE SEQUENCE</scope>
    <source>
        <strain evidence="2">MO-1</strain>
    </source>
</reference>
<dbReference type="Pfam" id="PF14261">
    <property type="entry name" value="DUF4351"/>
    <property type="match status" value="1"/>
</dbReference>